<dbReference type="EMBL" id="CAJVQB010100510">
    <property type="protein sequence ID" value="CAG8850324.1"/>
    <property type="molecule type" value="Genomic_DNA"/>
</dbReference>
<sequence>SNKEITEKEQYFFNTIETEEDETKKLKQNILLATECGTRDYGIKELENQIENSKYEEVQDISNQPNALSQELLNLDNYNQESKIDESRSKNATKNISTRNHNGEVKSYRKLNKQKGLESPGKENRPVFSYSYKNNNNGNFSSEGIYYQELAGSSQQVSWPSSKKDALLEWAEQKDINIIGITETNIT</sequence>
<organism evidence="2 3">
    <name type="scientific">Gigaspora margarita</name>
    <dbReference type="NCBI Taxonomy" id="4874"/>
    <lineage>
        <taxon>Eukaryota</taxon>
        <taxon>Fungi</taxon>
        <taxon>Fungi incertae sedis</taxon>
        <taxon>Mucoromycota</taxon>
        <taxon>Glomeromycotina</taxon>
        <taxon>Glomeromycetes</taxon>
        <taxon>Diversisporales</taxon>
        <taxon>Gigasporaceae</taxon>
        <taxon>Gigaspora</taxon>
    </lineage>
</organism>
<name>A0ABN7XB95_GIGMA</name>
<keyword evidence="3" id="KW-1185">Reference proteome</keyword>
<feature type="region of interest" description="Disordered" evidence="1">
    <location>
        <begin position="81"/>
        <end position="101"/>
    </location>
</feature>
<dbReference type="Proteomes" id="UP000789901">
    <property type="component" value="Unassembled WGS sequence"/>
</dbReference>
<gene>
    <name evidence="2" type="ORF">GMARGA_LOCUS40160</name>
</gene>
<reference evidence="2 3" key="1">
    <citation type="submission" date="2021-06" db="EMBL/GenBank/DDBJ databases">
        <authorList>
            <person name="Kallberg Y."/>
            <person name="Tangrot J."/>
            <person name="Rosling A."/>
        </authorList>
    </citation>
    <scope>NUCLEOTIDE SEQUENCE [LARGE SCALE GENOMIC DNA]</scope>
    <source>
        <strain evidence="2 3">120-4 pot B 10/14</strain>
    </source>
</reference>
<evidence type="ECO:0000313" key="3">
    <source>
        <dbReference type="Proteomes" id="UP000789901"/>
    </source>
</evidence>
<proteinExistence type="predicted"/>
<feature type="non-terminal residue" evidence="2">
    <location>
        <position position="1"/>
    </location>
</feature>
<feature type="non-terminal residue" evidence="2">
    <location>
        <position position="187"/>
    </location>
</feature>
<comment type="caution">
    <text evidence="2">The sequence shown here is derived from an EMBL/GenBank/DDBJ whole genome shotgun (WGS) entry which is preliminary data.</text>
</comment>
<feature type="compositionally biased region" description="Polar residues" evidence="1">
    <location>
        <begin position="90"/>
        <end position="100"/>
    </location>
</feature>
<accession>A0ABN7XB95</accession>
<protein>
    <submittedName>
        <fullName evidence="2">43976_t:CDS:1</fullName>
    </submittedName>
</protein>
<evidence type="ECO:0000256" key="1">
    <source>
        <dbReference type="SAM" id="MobiDB-lite"/>
    </source>
</evidence>
<evidence type="ECO:0000313" key="2">
    <source>
        <dbReference type="EMBL" id="CAG8850324.1"/>
    </source>
</evidence>